<keyword evidence="2" id="KW-1185">Reference proteome</keyword>
<proteinExistence type="predicted"/>
<reference evidence="1" key="1">
    <citation type="submission" date="2021-05" db="EMBL/GenBank/DDBJ databases">
        <authorList>
            <person name="Pan Q."/>
            <person name="Jouanno E."/>
            <person name="Zahm M."/>
            <person name="Klopp C."/>
            <person name="Cabau C."/>
            <person name="Louis A."/>
            <person name="Berthelot C."/>
            <person name="Parey E."/>
            <person name="Roest Crollius H."/>
            <person name="Montfort J."/>
            <person name="Robinson-Rechavi M."/>
            <person name="Bouchez O."/>
            <person name="Lampietro C."/>
            <person name="Lopez Roques C."/>
            <person name="Donnadieu C."/>
            <person name="Postlethwait J."/>
            <person name="Bobe J."/>
            <person name="Dillon D."/>
            <person name="Chandos A."/>
            <person name="von Hippel F."/>
            <person name="Guiguen Y."/>
        </authorList>
    </citation>
    <scope>NUCLEOTIDE SEQUENCE</scope>
    <source>
        <strain evidence="1">YG-Jan2019</strain>
    </source>
</reference>
<dbReference type="Proteomes" id="UP001157502">
    <property type="component" value="Chromosome 13"/>
</dbReference>
<sequence length="152" mass="15963">MCNLTTQWAVPSNGPLNAGSVREINRGVSPSKNMINTPHGDAAEDEVGAAGSGSTGTQGGGGGEGGERSGAERAKSRTHRQPQGGRRGKGKPGHRRHQGPYLQEAPGALSTGGTRGPMYRRHQGPYLQEMLGITFVANKGRPHHSHSHFVLV</sequence>
<name>A0ACC2GHT9_DALPE</name>
<organism evidence="1 2">
    <name type="scientific">Dallia pectoralis</name>
    <name type="common">Alaska blackfish</name>
    <dbReference type="NCBI Taxonomy" id="75939"/>
    <lineage>
        <taxon>Eukaryota</taxon>
        <taxon>Metazoa</taxon>
        <taxon>Chordata</taxon>
        <taxon>Craniata</taxon>
        <taxon>Vertebrata</taxon>
        <taxon>Euteleostomi</taxon>
        <taxon>Actinopterygii</taxon>
        <taxon>Neopterygii</taxon>
        <taxon>Teleostei</taxon>
        <taxon>Protacanthopterygii</taxon>
        <taxon>Esociformes</taxon>
        <taxon>Umbridae</taxon>
        <taxon>Dallia</taxon>
    </lineage>
</organism>
<dbReference type="EMBL" id="CM055740">
    <property type="protein sequence ID" value="KAJ8003244.1"/>
    <property type="molecule type" value="Genomic_DNA"/>
</dbReference>
<evidence type="ECO:0000313" key="2">
    <source>
        <dbReference type="Proteomes" id="UP001157502"/>
    </source>
</evidence>
<accession>A0ACC2GHT9</accession>
<evidence type="ECO:0000313" key="1">
    <source>
        <dbReference type="EMBL" id="KAJ8003244.1"/>
    </source>
</evidence>
<protein>
    <submittedName>
        <fullName evidence="1">Uncharacterized protein</fullName>
    </submittedName>
</protein>
<gene>
    <name evidence="1" type="ORF">DPEC_G00167390</name>
</gene>
<comment type="caution">
    <text evidence="1">The sequence shown here is derived from an EMBL/GenBank/DDBJ whole genome shotgun (WGS) entry which is preliminary data.</text>
</comment>